<dbReference type="PANTHER" id="PTHR30590">
    <property type="entry name" value="INNER MEMBRANE PROTEIN"/>
    <property type="match status" value="1"/>
</dbReference>
<keyword evidence="1" id="KW-0812">Transmembrane</keyword>
<keyword evidence="5" id="KW-1185">Reference proteome</keyword>
<evidence type="ECO:0000313" key="4">
    <source>
        <dbReference type="EMBL" id="MQA18337.1"/>
    </source>
</evidence>
<evidence type="ECO:0000256" key="1">
    <source>
        <dbReference type="SAM" id="Phobius"/>
    </source>
</evidence>
<gene>
    <name evidence="4" type="ORF">GEV01_02285</name>
</gene>
<dbReference type="InterPro" id="IPR012429">
    <property type="entry name" value="HGSNAT_cat"/>
</dbReference>
<feature type="transmembrane region" description="Helical" evidence="1">
    <location>
        <begin position="175"/>
        <end position="193"/>
    </location>
</feature>
<evidence type="ECO:0000259" key="3">
    <source>
        <dbReference type="Pfam" id="PF07786"/>
    </source>
</evidence>
<proteinExistence type="predicted"/>
<sequence>MQYQKQRLQGLDLARFLAFVGMVIVNFRMAMGIKGGNGPLAALAGALEGRAAACFVVLAGIGLGIAAARNDHAQTVNATLRRALFLLVLGLCNMLLFEADILHYYAFYFVFGALLLKLSWRALAACIVALDLAFVALVLTQNYSAGWDWHTYTYSGFWTPAGFGRNLLFNGWHPVLPWLGFLLLGILLGKLPLAQRAVQHRMMGWGALVMLTAESASFVLRSLLPDLSELLTTKPIPPMPLYMLAASGSAVLAIGLCLRSADWLHRQRLLQLAIPAGRQTLTLYIAHVLLGMGTMEALGLLDGQSLATSVTAALIFCVAATVYAWWWSRHFERGPVEALMRRLAG</sequence>
<evidence type="ECO:0000313" key="5">
    <source>
        <dbReference type="Proteomes" id="UP000444318"/>
    </source>
</evidence>
<reference evidence="4 5" key="1">
    <citation type="submission" date="2019-10" db="EMBL/GenBank/DDBJ databases">
        <title>Two novel species isolated from a subtropical stream in China.</title>
        <authorList>
            <person name="Lu H."/>
        </authorList>
    </citation>
    <scope>NUCLEOTIDE SEQUENCE [LARGE SCALE GENOMIC DNA]</scope>
    <source>
        <strain evidence="4 5">FT103W</strain>
    </source>
</reference>
<keyword evidence="1" id="KW-0472">Membrane</keyword>
<feature type="transmembrane region" description="Helical" evidence="1">
    <location>
        <begin position="205"/>
        <end position="224"/>
    </location>
</feature>
<comment type="caution">
    <text evidence="4">The sequence shown here is derived from an EMBL/GenBank/DDBJ whole genome shotgun (WGS) entry which is preliminary data.</text>
</comment>
<feature type="transmembrane region" description="Helical" evidence="1">
    <location>
        <begin position="281"/>
        <end position="300"/>
    </location>
</feature>
<feature type="transmembrane region" description="Helical" evidence="1">
    <location>
        <begin position="12"/>
        <end position="30"/>
    </location>
</feature>
<dbReference type="AlphaFoldDB" id="A0A843SCB1"/>
<dbReference type="RefSeq" id="WP_152801294.1">
    <property type="nucleotide sequence ID" value="NZ_WHUF01000001.1"/>
</dbReference>
<dbReference type="Pfam" id="PF07786">
    <property type="entry name" value="HGSNAT_cat"/>
    <property type="match status" value="1"/>
</dbReference>
<keyword evidence="1" id="KW-1133">Transmembrane helix</keyword>
<feature type="transmembrane region" description="Helical" evidence="1">
    <location>
        <begin position="80"/>
        <end position="96"/>
    </location>
</feature>
<organism evidence="4 5">
    <name type="scientific">Rugamonas rivuli</name>
    <dbReference type="NCBI Taxonomy" id="2743358"/>
    <lineage>
        <taxon>Bacteria</taxon>
        <taxon>Pseudomonadati</taxon>
        <taxon>Pseudomonadota</taxon>
        <taxon>Betaproteobacteria</taxon>
        <taxon>Burkholderiales</taxon>
        <taxon>Oxalobacteraceae</taxon>
        <taxon>Telluria group</taxon>
        <taxon>Rugamonas</taxon>
    </lineage>
</organism>
<feature type="domain" description="DUF418" evidence="2">
    <location>
        <begin position="238"/>
        <end position="344"/>
    </location>
</feature>
<dbReference type="InterPro" id="IPR007349">
    <property type="entry name" value="DUF418"/>
</dbReference>
<dbReference type="Proteomes" id="UP000444318">
    <property type="component" value="Unassembled WGS sequence"/>
</dbReference>
<feature type="transmembrane region" description="Helical" evidence="1">
    <location>
        <begin position="239"/>
        <end position="261"/>
    </location>
</feature>
<protein>
    <submittedName>
        <fullName evidence="4">DUF418 domain-containing protein</fullName>
    </submittedName>
</protein>
<dbReference type="InterPro" id="IPR052529">
    <property type="entry name" value="Bact_Transport_Assoc"/>
</dbReference>
<feature type="transmembrane region" description="Helical" evidence="1">
    <location>
        <begin position="306"/>
        <end position="326"/>
    </location>
</feature>
<feature type="transmembrane region" description="Helical" evidence="1">
    <location>
        <begin position="102"/>
        <end position="118"/>
    </location>
</feature>
<accession>A0A843SCB1</accession>
<dbReference type="EMBL" id="WHUF01000001">
    <property type="protein sequence ID" value="MQA18337.1"/>
    <property type="molecule type" value="Genomic_DNA"/>
</dbReference>
<feature type="domain" description="Heparan-alpha-glucosaminide N-acetyltransferase catalytic" evidence="3">
    <location>
        <begin position="7"/>
        <end position="200"/>
    </location>
</feature>
<feature type="transmembrane region" description="Helical" evidence="1">
    <location>
        <begin position="50"/>
        <end position="68"/>
    </location>
</feature>
<feature type="transmembrane region" description="Helical" evidence="1">
    <location>
        <begin position="123"/>
        <end position="143"/>
    </location>
</feature>
<name>A0A843SCB1_9BURK</name>
<dbReference type="Pfam" id="PF04235">
    <property type="entry name" value="DUF418"/>
    <property type="match status" value="1"/>
</dbReference>
<dbReference type="PANTHER" id="PTHR30590:SF3">
    <property type="entry name" value="HYPOTHETICAL MEMBRANE SPANNING PROTEIN"/>
    <property type="match status" value="1"/>
</dbReference>
<evidence type="ECO:0000259" key="2">
    <source>
        <dbReference type="Pfam" id="PF04235"/>
    </source>
</evidence>